<sequence length="791" mass="83667">MTLSGDAKDRGVASARPGAASGRRGPTRRPVDRVRMILALAGLVLVIGLAVLQRAVPDLLLAPIVFAAGVVMAAVPAFVAVERLFRGEARLVTNGVLAALIAYLVALGLNLYVLGPGPDVVQRALAQRPGGGGNIAPLHLYIATVVAFITVVGFADRYLLRNAAWGGLVVTALAALVGNTATLPGMLLTFLLGRLVAFAVRWLRGTTDPSPTDADVAAALAETDLPPVTSRRIANARDGTRRYEAFTDTDERFTVTVLDRDRITAGLAYRLYQRLRLRRPAQSQGLMSLQHLVEQRTLLALAVRHSGIRTPRLAAVRKLNADAVLFAYEDVPGRTLDRLAPEELTDALLEKVWQVAEDLHQHQISHRRMSADAFLVGDDGKVWLTRLEAGGVAAAALQHRLDDAELLVTLGLLTDPERAVRTARTVLGDATLGAVLPLLRPAGLSLTTRSRLRRNKGVLEQVGKEILAFQPEAPAAKAVVYERLQPRTILSALGGCVAVYFLIGQFASQSIGEVFKGISWPWALLALAGAAVTYLAAAMNLAGFVPMRLNYVRLLLAQLAASFVTLVTPAAVGGLAVNTRFLQKAGVASGLAVTCMAASQIAMFGAFLLLVMLFGSLSGSSTGSQLPPSSVIVTVLLAVALIGVVIATVPRLRKFALDRVKPYLSDVGPRMLELARDPVRLAFGVGGAFLLPLAGSLALWASVLAFEDDKPVQFATVAVVFLIGKTAGSLVPTPGGLGAVEAVLSGGLAAATGITGSTAFSAVILFRLLTFWLPIAPGWIATTWLQKREAL</sequence>
<dbReference type="InterPro" id="IPR011009">
    <property type="entry name" value="Kinase-like_dom_sf"/>
</dbReference>
<protein>
    <submittedName>
        <fullName evidence="8">Flippase-like domain-containing protein</fullName>
    </submittedName>
</protein>
<evidence type="ECO:0000256" key="1">
    <source>
        <dbReference type="ARBA" id="ARBA00004651"/>
    </source>
</evidence>
<name>A0A6G4X9W8_9ACTN</name>
<dbReference type="PANTHER" id="PTHR39087:SF2">
    <property type="entry name" value="UPF0104 MEMBRANE PROTEIN MJ1595"/>
    <property type="match status" value="1"/>
</dbReference>
<feature type="transmembrane region" description="Helical" evidence="7">
    <location>
        <begin position="34"/>
        <end position="53"/>
    </location>
</feature>
<evidence type="ECO:0000256" key="5">
    <source>
        <dbReference type="ARBA" id="ARBA00023136"/>
    </source>
</evidence>
<feature type="transmembrane region" description="Helical" evidence="7">
    <location>
        <begin position="135"/>
        <end position="155"/>
    </location>
</feature>
<dbReference type="Pfam" id="PF03706">
    <property type="entry name" value="LPG_synthase_TM"/>
    <property type="match status" value="1"/>
</dbReference>
<feature type="transmembrane region" description="Helical" evidence="7">
    <location>
        <begin position="162"/>
        <end position="179"/>
    </location>
</feature>
<evidence type="ECO:0000313" key="8">
    <source>
        <dbReference type="EMBL" id="NGO74315.1"/>
    </source>
</evidence>
<feature type="transmembrane region" description="Helical" evidence="7">
    <location>
        <begin position="489"/>
        <end position="508"/>
    </location>
</feature>
<keyword evidence="5 7" id="KW-0472">Membrane</keyword>
<dbReference type="SUPFAM" id="SSF56112">
    <property type="entry name" value="Protein kinase-like (PK-like)"/>
    <property type="match status" value="1"/>
</dbReference>
<evidence type="ECO:0000313" key="9">
    <source>
        <dbReference type="Proteomes" id="UP000481109"/>
    </source>
</evidence>
<keyword evidence="2" id="KW-1003">Cell membrane</keyword>
<accession>A0A6G4X9W8</accession>
<feature type="transmembrane region" description="Helical" evidence="7">
    <location>
        <begin position="520"/>
        <end position="542"/>
    </location>
</feature>
<feature type="compositionally biased region" description="Low complexity" evidence="6">
    <location>
        <begin position="12"/>
        <end position="24"/>
    </location>
</feature>
<feature type="transmembrane region" description="Helical" evidence="7">
    <location>
        <begin position="629"/>
        <end position="649"/>
    </location>
</feature>
<feature type="transmembrane region" description="Helical" evidence="7">
    <location>
        <begin position="681"/>
        <end position="705"/>
    </location>
</feature>
<keyword evidence="4 7" id="KW-1133">Transmembrane helix</keyword>
<evidence type="ECO:0000256" key="3">
    <source>
        <dbReference type="ARBA" id="ARBA00022692"/>
    </source>
</evidence>
<dbReference type="Proteomes" id="UP000481109">
    <property type="component" value="Unassembled WGS sequence"/>
</dbReference>
<feature type="transmembrane region" description="Helical" evidence="7">
    <location>
        <begin position="59"/>
        <end position="79"/>
    </location>
</feature>
<comment type="caution">
    <text evidence="8">The sequence shown here is derived from an EMBL/GenBank/DDBJ whole genome shotgun (WGS) entry which is preliminary data.</text>
</comment>
<feature type="region of interest" description="Disordered" evidence="6">
    <location>
        <begin position="1"/>
        <end position="28"/>
    </location>
</feature>
<feature type="transmembrane region" description="Helical" evidence="7">
    <location>
        <begin position="712"/>
        <end position="731"/>
    </location>
</feature>
<feature type="transmembrane region" description="Helical" evidence="7">
    <location>
        <begin position="91"/>
        <end position="115"/>
    </location>
</feature>
<dbReference type="PANTHER" id="PTHR39087">
    <property type="entry name" value="UPF0104 MEMBRANE PROTEIN MJ1595"/>
    <property type="match status" value="1"/>
</dbReference>
<evidence type="ECO:0000256" key="4">
    <source>
        <dbReference type="ARBA" id="ARBA00022989"/>
    </source>
</evidence>
<reference evidence="8 9" key="1">
    <citation type="submission" date="2020-02" db="EMBL/GenBank/DDBJ databases">
        <title>Whole-genome analyses of novel actinobacteria.</title>
        <authorList>
            <person name="Sahin N."/>
            <person name="Tokatli A."/>
        </authorList>
    </citation>
    <scope>NUCLEOTIDE SEQUENCE [LARGE SCALE GENOMIC DNA]</scope>
    <source>
        <strain evidence="8 9">YC504</strain>
    </source>
</reference>
<feature type="transmembrane region" description="Helical" evidence="7">
    <location>
        <begin position="743"/>
        <end position="766"/>
    </location>
</feature>
<evidence type="ECO:0000256" key="6">
    <source>
        <dbReference type="SAM" id="MobiDB-lite"/>
    </source>
</evidence>
<dbReference type="AlphaFoldDB" id="A0A6G4X9W8"/>
<feature type="transmembrane region" description="Helical" evidence="7">
    <location>
        <begin position="554"/>
        <end position="577"/>
    </location>
</feature>
<evidence type="ECO:0000256" key="7">
    <source>
        <dbReference type="SAM" id="Phobius"/>
    </source>
</evidence>
<gene>
    <name evidence="8" type="ORF">G6045_01235</name>
</gene>
<organism evidence="8 9">
    <name type="scientific">Streptomyces mesophilus</name>
    <dbReference type="NCBI Taxonomy" id="1775132"/>
    <lineage>
        <taxon>Bacteria</taxon>
        <taxon>Bacillati</taxon>
        <taxon>Actinomycetota</taxon>
        <taxon>Actinomycetes</taxon>
        <taxon>Kitasatosporales</taxon>
        <taxon>Streptomycetaceae</taxon>
        <taxon>Streptomyces</taxon>
    </lineage>
</organism>
<comment type="subcellular location">
    <subcellularLocation>
        <location evidence="1">Cell membrane</location>
        <topology evidence="1">Multi-pass membrane protein</topology>
    </subcellularLocation>
</comment>
<dbReference type="EMBL" id="JAAKZW010000002">
    <property type="protein sequence ID" value="NGO74315.1"/>
    <property type="molecule type" value="Genomic_DNA"/>
</dbReference>
<evidence type="ECO:0000256" key="2">
    <source>
        <dbReference type="ARBA" id="ARBA00022475"/>
    </source>
</evidence>
<feature type="transmembrane region" description="Helical" evidence="7">
    <location>
        <begin position="597"/>
        <end position="617"/>
    </location>
</feature>
<keyword evidence="3 7" id="KW-0812">Transmembrane</keyword>
<dbReference type="InterPro" id="IPR022791">
    <property type="entry name" value="L-PG_synthase/AglD"/>
</dbReference>
<keyword evidence="9" id="KW-1185">Reference proteome</keyword>
<dbReference type="GO" id="GO:0005886">
    <property type="term" value="C:plasma membrane"/>
    <property type="evidence" value="ECO:0007669"/>
    <property type="project" value="UniProtKB-SubCell"/>
</dbReference>
<dbReference type="RefSeq" id="WP_165329832.1">
    <property type="nucleotide sequence ID" value="NZ_JAAKZW010000002.1"/>
</dbReference>
<feature type="compositionally biased region" description="Basic and acidic residues" evidence="6">
    <location>
        <begin position="1"/>
        <end position="11"/>
    </location>
</feature>
<proteinExistence type="predicted"/>